<dbReference type="InterPro" id="IPR005543">
    <property type="entry name" value="PASTA_dom"/>
</dbReference>
<accession>A0A2C8Z9F2</accession>
<dbReference type="PANTHER" id="PTHR32282:SF33">
    <property type="entry name" value="PEPTIDOGLYCAN GLYCOSYLTRANSFERASE"/>
    <property type="match status" value="1"/>
</dbReference>
<dbReference type="SUPFAM" id="SSF53955">
    <property type="entry name" value="Lysozyme-like"/>
    <property type="match status" value="1"/>
</dbReference>
<evidence type="ECO:0000256" key="4">
    <source>
        <dbReference type="ARBA" id="ARBA00022679"/>
    </source>
</evidence>
<dbReference type="Gene3D" id="1.10.3810.10">
    <property type="entry name" value="Biosynthetic peptidoglycan transglycosylase-like"/>
    <property type="match status" value="1"/>
</dbReference>
<feature type="transmembrane region" description="Helical" evidence="10">
    <location>
        <begin position="41"/>
        <end position="68"/>
    </location>
</feature>
<keyword evidence="2" id="KW-0645">Protease</keyword>
<dbReference type="CDD" id="cd06577">
    <property type="entry name" value="PASTA_pknB"/>
    <property type="match status" value="1"/>
</dbReference>
<dbReference type="InterPro" id="IPR001264">
    <property type="entry name" value="Glyco_trans_51"/>
</dbReference>
<name>A0A2C8Z9F2_9MICO</name>
<dbReference type="InterPro" id="IPR001460">
    <property type="entry name" value="PCN-bd_Tpept"/>
</dbReference>
<dbReference type="AlphaFoldDB" id="A0A2C8Z9F2"/>
<dbReference type="GO" id="GO:0006508">
    <property type="term" value="P:proteolysis"/>
    <property type="evidence" value="ECO:0007669"/>
    <property type="project" value="UniProtKB-KW"/>
</dbReference>
<dbReference type="GO" id="GO:0009252">
    <property type="term" value="P:peptidoglycan biosynthetic process"/>
    <property type="evidence" value="ECO:0007669"/>
    <property type="project" value="TreeGrafter"/>
</dbReference>
<keyword evidence="5" id="KW-0378">Hydrolase</keyword>
<reference evidence="12 13" key="1">
    <citation type="submission" date="2017-09" db="EMBL/GenBank/DDBJ databases">
        <authorList>
            <person name="Ehlers B."/>
            <person name="Leendertz F.H."/>
        </authorList>
    </citation>
    <scope>NUCLEOTIDE SEQUENCE [LARGE SCALE GENOMIC DNA]</scope>
    <source>
        <strain evidence="12 13">CGMCC 1.05381</strain>
    </source>
</reference>
<comment type="catalytic activity">
    <reaction evidence="8">
        <text>[GlcNAc-(1-&gt;4)-Mur2Ac(oyl-L-Ala-gamma-D-Glu-L-Lys-D-Ala-D-Ala)](n)-di-trans,octa-cis-undecaprenyl diphosphate + beta-D-GlcNAc-(1-&gt;4)-Mur2Ac(oyl-L-Ala-gamma-D-Glu-L-Lys-D-Ala-D-Ala)-di-trans,octa-cis-undecaprenyl diphosphate = [GlcNAc-(1-&gt;4)-Mur2Ac(oyl-L-Ala-gamma-D-Glu-L-Lys-D-Ala-D-Ala)](n+1)-di-trans,octa-cis-undecaprenyl diphosphate + di-trans,octa-cis-undecaprenyl diphosphate + H(+)</text>
        <dbReference type="Rhea" id="RHEA:23708"/>
        <dbReference type="Rhea" id="RHEA-COMP:9602"/>
        <dbReference type="Rhea" id="RHEA-COMP:9603"/>
        <dbReference type="ChEBI" id="CHEBI:15378"/>
        <dbReference type="ChEBI" id="CHEBI:58405"/>
        <dbReference type="ChEBI" id="CHEBI:60033"/>
        <dbReference type="ChEBI" id="CHEBI:78435"/>
        <dbReference type="EC" id="2.4.99.28"/>
    </reaction>
</comment>
<feature type="domain" description="PASTA" evidence="11">
    <location>
        <begin position="740"/>
        <end position="803"/>
    </location>
</feature>
<dbReference type="SUPFAM" id="SSF56601">
    <property type="entry name" value="beta-lactamase/transpeptidase-like"/>
    <property type="match status" value="1"/>
</dbReference>
<evidence type="ECO:0000256" key="3">
    <source>
        <dbReference type="ARBA" id="ARBA00022676"/>
    </source>
</evidence>
<keyword evidence="10" id="KW-0472">Membrane</keyword>
<evidence type="ECO:0000256" key="10">
    <source>
        <dbReference type="SAM" id="Phobius"/>
    </source>
</evidence>
<dbReference type="GO" id="GO:0009002">
    <property type="term" value="F:serine-type D-Ala-D-Ala carboxypeptidase activity"/>
    <property type="evidence" value="ECO:0007669"/>
    <property type="project" value="UniProtKB-EC"/>
</dbReference>
<dbReference type="GO" id="GO:0008955">
    <property type="term" value="F:peptidoglycan glycosyltransferase activity"/>
    <property type="evidence" value="ECO:0007669"/>
    <property type="project" value="UniProtKB-EC"/>
</dbReference>
<dbReference type="InterPro" id="IPR012338">
    <property type="entry name" value="Beta-lactam/transpept-like"/>
</dbReference>
<sequence length="888" mass="93570">MMSGVVRYSHWGICRLPFSLENGIVPYPKSMSAQKPPRRGVISGIAGFLGFSLLSGVLVTVMVAPAIAVTGVTASSTIGVFDSLPEYINIGQQSQRNEIWASYSGEGSVDGKFLIASIYDQNREEVTYDQISKFALDATVDGEDARFFEHGGVDVSSVVRAALANLRSGAVESGASTLSMQLVKNIATQEAENLPTQEERDAAYEKAKKESFDRKLKEMKQAIGLEKKYTKKEILTAYLNIANFGNATYGIQAAAQRYYSVNASDLTLAQAASLVAIVQYPNQRNLGDPANYESNTERRNYIINAMYKAGNITAAERDEAIAIPVDDTTLALQPPRNGCIAANDYAKFFCDYVVKSVGDFAFLGGNETERNANWKRGGYKLYTTLDLDVQIPAQIATWTYAPNTETGFALGSATSSVQPGTGRVLIMTQNKLFDDTAEGIGSIGTAVNFNTSYKYGGSSGFQPGSTYKVFTLLDWLKAGKGVQERVSGNPNRQEPFSSYTACGSKLSGGTFPFKNNAGEAGTYTVRSGTVNSVNGVFFSMAKQLDLCDIRDVAASLGVERADGDPLGTNPTSIIGTNEVTPLSMATAYASIAANGLYCKPIIVDSVTMPDGSTAVGQSPDCRQAIAPNIADTAIDVLKGVMVTGNQVYSNPDDGIPIFGKTGTTDDARHTWMATGTTMAGTVVWVGNIVGDYNILDSGYAGVAGIRLRHYIMEPTVAALNAKYGGVDWAAPDPDLMTGGGQSVPDVTGLTAGAAQTILEGLGFSYADGGAVDSSLEAGRVVSTDPPIGSVSAKGVTITVYTSKGNQIPFPDVVADGKSNDFNQAKTLVQAAGYRTVVQACVVLAPSSGSGPVLPTDPRVGKVQTSNPAPGTPTVPGATVTLGVGKINC</sequence>
<dbReference type="GO" id="GO:0030288">
    <property type="term" value="C:outer membrane-bounded periplasmic space"/>
    <property type="evidence" value="ECO:0007669"/>
    <property type="project" value="TreeGrafter"/>
</dbReference>
<keyword evidence="10" id="KW-0812">Transmembrane</keyword>
<dbReference type="SMART" id="SM00740">
    <property type="entry name" value="PASTA"/>
    <property type="match status" value="1"/>
</dbReference>
<dbReference type="Pfam" id="PF00912">
    <property type="entry name" value="Transgly"/>
    <property type="match status" value="1"/>
</dbReference>
<dbReference type="InterPro" id="IPR036950">
    <property type="entry name" value="PBP_transglycosylase"/>
</dbReference>
<evidence type="ECO:0000256" key="9">
    <source>
        <dbReference type="SAM" id="MobiDB-lite"/>
    </source>
</evidence>
<dbReference type="InterPro" id="IPR023346">
    <property type="entry name" value="Lysozyme-like_dom_sf"/>
</dbReference>
<dbReference type="Gene3D" id="3.40.710.10">
    <property type="entry name" value="DD-peptidase/beta-lactamase superfamily"/>
    <property type="match status" value="1"/>
</dbReference>
<keyword evidence="1 12" id="KW-0121">Carboxypeptidase</keyword>
<comment type="catalytic activity">
    <reaction evidence="7">
        <text>Preferential cleavage: (Ac)2-L-Lys-D-Ala-|-D-Ala. Also transpeptidation of peptidyl-alanyl moieties that are N-acyl substituents of D-alanine.</text>
        <dbReference type="EC" id="3.4.16.4"/>
    </reaction>
</comment>
<keyword evidence="3" id="KW-0328">Glycosyltransferase</keyword>
<keyword evidence="10" id="KW-1133">Transmembrane helix</keyword>
<dbReference type="Proteomes" id="UP000219440">
    <property type="component" value="Unassembled WGS sequence"/>
</dbReference>
<dbReference type="InterPro" id="IPR050396">
    <property type="entry name" value="Glycosyltr_51/Transpeptidase"/>
</dbReference>
<protein>
    <submittedName>
        <fullName evidence="12">Membrane carboxypeptidase (Penicillin-binding protein)</fullName>
    </submittedName>
</protein>
<evidence type="ECO:0000256" key="8">
    <source>
        <dbReference type="ARBA" id="ARBA00049902"/>
    </source>
</evidence>
<dbReference type="GO" id="GO:0008658">
    <property type="term" value="F:penicillin binding"/>
    <property type="evidence" value="ECO:0007669"/>
    <property type="project" value="InterPro"/>
</dbReference>
<dbReference type="Pfam" id="PF00905">
    <property type="entry name" value="Transpeptidase"/>
    <property type="match status" value="1"/>
</dbReference>
<keyword evidence="6" id="KW-0511">Multifunctional enzyme</keyword>
<dbReference type="Pfam" id="PF03793">
    <property type="entry name" value="PASTA"/>
    <property type="match status" value="1"/>
</dbReference>
<gene>
    <name evidence="12" type="ORF">SAMN06296378_1123</name>
</gene>
<feature type="domain" description="PASTA" evidence="11">
    <location>
        <begin position="804"/>
        <end position="885"/>
    </location>
</feature>
<dbReference type="EMBL" id="OCST01000002">
    <property type="protein sequence ID" value="SOE60628.1"/>
    <property type="molecule type" value="Genomic_DNA"/>
</dbReference>
<evidence type="ECO:0000256" key="7">
    <source>
        <dbReference type="ARBA" id="ARBA00034000"/>
    </source>
</evidence>
<evidence type="ECO:0000256" key="2">
    <source>
        <dbReference type="ARBA" id="ARBA00022670"/>
    </source>
</evidence>
<dbReference type="PANTHER" id="PTHR32282">
    <property type="entry name" value="BINDING PROTEIN TRANSPEPTIDASE, PUTATIVE-RELATED"/>
    <property type="match status" value="1"/>
</dbReference>
<dbReference type="PROSITE" id="PS51178">
    <property type="entry name" value="PASTA"/>
    <property type="match status" value="2"/>
</dbReference>
<evidence type="ECO:0000313" key="12">
    <source>
        <dbReference type="EMBL" id="SOE60628.1"/>
    </source>
</evidence>
<evidence type="ECO:0000313" key="13">
    <source>
        <dbReference type="Proteomes" id="UP000219440"/>
    </source>
</evidence>
<keyword evidence="13" id="KW-1185">Reference proteome</keyword>
<evidence type="ECO:0000256" key="6">
    <source>
        <dbReference type="ARBA" id="ARBA00023268"/>
    </source>
</evidence>
<feature type="region of interest" description="Disordered" evidence="9">
    <location>
        <begin position="852"/>
        <end position="874"/>
    </location>
</feature>
<proteinExistence type="predicted"/>
<evidence type="ECO:0000259" key="11">
    <source>
        <dbReference type="PROSITE" id="PS51178"/>
    </source>
</evidence>
<evidence type="ECO:0000256" key="5">
    <source>
        <dbReference type="ARBA" id="ARBA00022801"/>
    </source>
</evidence>
<keyword evidence="4" id="KW-0808">Transferase</keyword>
<organism evidence="12 13">
    <name type="scientific">Salinibacterium xinjiangense</name>
    <dbReference type="NCBI Taxonomy" id="386302"/>
    <lineage>
        <taxon>Bacteria</taxon>
        <taxon>Bacillati</taxon>
        <taxon>Actinomycetota</taxon>
        <taxon>Actinomycetes</taxon>
        <taxon>Micrococcales</taxon>
        <taxon>Microbacteriaceae</taxon>
        <taxon>Salinibacterium</taxon>
    </lineage>
</organism>
<evidence type="ECO:0000256" key="1">
    <source>
        <dbReference type="ARBA" id="ARBA00022645"/>
    </source>
</evidence>
<dbReference type="Gene3D" id="3.30.10.20">
    <property type="match status" value="2"/>
</dbReference>